<dbReference type="eggNOG" id="COG2865">
    <property type="taxonomic scope" value="Bacteria"/>
</dbReference>
<organism evidence="1 2">
    <name type="scientific">Catonella morbi ATCC 51271</name>
    <dbReference type="NCBI Taxonomy" id="592026"/>
    <lineage>
        <taxon>Bacteria</taxon>
        <taxon>Bacillati</taxon>
        <taxon>Bacillota</taxon>
        <taxon>Clostridia</taxon>
        <taxon>Lachnospirales</taxon>
        <taxon>Lachnospiraceae</taxon>
        <taxon>Catonella</taxon>
    </lineage>
</organism>
<accession>V2XP41</accession>
<dbReference type="AlphaFoldDB" id="V2XP41"/>
<keyword evidence="2" id="KW-1185">Reference proteome</keyword>
<dbReference type="Gene3D" id="3.30.565.60">
    <property type="match status" value="1"/>
</dbReference>
<dbReference type="STRING" id="592026.GCWU0000282_001117"/>
<dbReference type="InterPro" id="IPR038475">
    <property type="entry name" value="RecG_C_sf"/>
</dbReference>
<comment type="caution">
    <text evidence="1">The sequence shown here is derived from an EMBL/GenBank/DDBJ whole genome shotgun (WGS) entry which is preliminary data.</text>
</comment>
<dbReference type="EMBL" id="ACIL03000007">
    <property type="protein sequence ID" value="ESL03949.1"/>
    <property type="molecule type" value="Genomic_DNA"/>
</dbReference>
<reference evidence="1 2" key="1">
    <citation type="submission" date="2013-06" db="EMBL/GenBank/DDBJ databases">
        <authorList>
            <person name="Weinstock G."/>
            <person name="Sodergren E."/>
            <person name="Clifton S."/>
            <person name="Fulton L."/>
            <person name="Fulton B."/>
            <person name="Courtney L."/>
            <person name="Fronick C."/>
            <person name="Harrison M."/>
            <person name="Strong C."/>
            <person name="Farmer C."/>
            <person name="Delahaunty K."/>
            <person name="Markovic C."/>
            <person name="Hall O."/>
            <person name="Minx P."/>
            <person name="Tomlinson C."/>
            <person name="Mitreva M."/>
            <person name="Nelson J."/>
            <person name="Hou S."/>
            <person name="Wollam A."/>
            <person name="Pepin K.H."/>
            <person name="Johnson M."/>
            <person name="Bhonagiri V."/>
            <person name="Nash W.E."/>
            <person name="Warren W."/>
            <person name="Chinwalla A."/>
            <person name="Mardis E.R."/>
            <person name="Wilson R.K."/>
        </authorList>
    </citation>
    <scope>NUCLEOTIDE SEQUENCE [LARGE SCALE GENOMIC DNA]</scope>
    <source>
        <strain evidence="1 2">ATCC 51271</strain>
    </source>
</reference>
<dbReference type="PANTHER" id="PTHR30595">
    <property type="entry name" value="GLPR-RELATED TRANSCRIPTIONAL REPRESSOR"/>
    <property type="match status" value="1"/>
</dbReference>
<dbReference type="PANTHER" id="PTHR30595:SF6">
    <property type="entry name" value="SCHLAFEN ALBA-2 DOMAIN-CONTAINING PROTEIN"/>
    <property type="match status" value="1"/>
</dbReference>
<gene>
    <name evidence="1" type="ORF">GCWU0000282_001117</name>
</gene>
<evidence type="ECO:0000313" key="1">
    <source>
        <dbReference type="EMBL" id="ESL03949.1"/>
    </source>
</evidence>
<sequence>MARLRVIKYDGMYPKVGIEINIIKEKTFDGAIPNIIREAREFINAQLRDFQFLTQRYSRNPRIARILCEFGWVKEMNEGVKRIYSEMEKVFLNKPQYSEPNNNVLLVLENNVINRNIRTGDQIERVISKVELDKLNIDEMAVLYYMYNSGENMTTKRASELTTRGTTFCRKMLKNLERKKILKWIGTSMNDSKQYYVLNF</sequence>
<name>V2XP41_9FIRM</name>
<protein>
    <submittedName>
        <fullName evidence="1">Uncharacterized protein</fullName>
    </submittedName>
</protein>
<proteinExistence type="predicted"/>
<evidence type="ECO:0000313" key="2">
    <source>
        <dbReference type="Proteomes" id="UP000018227"/>
    </source>
</evidence>
<dbReference type="Proteomes" id="UP000018227">
    <property type="component" value="Unassembled WGS sequence"/>
</dbReference>
<dbReference type="HOGENOM" id="CLU_024970_5_2_9"/>
<dbReference type="Pfam" id="PF13749">
    <property type="entry name" value="HATPase_c_4"/>
    <property type="match status" value="1"/>
</dbReference>